<dbReference type="AlphaFoldDB" id="A0A1B9H279"/>
<organism evidence="2 3">
    <name type="scientific">Kwoniella heveanensis BCC8398</name>
    <dbReference type="NCBI Taxonomy" id="1296120"/>
    <lineage>
        <taxon>Eukaryota</taxon>
        <taxon>Fungi</taxon>
        <taxon>Dikarya</taxon>
        <taxon>Basidiomycota</taxon>
        <taxon>Agaricomycotina</taxon>
        <taxon>Tremellomycetes</taxon>
        <taxon>Tremellales</taxon>
        <taxon>Cryptococcaceae</taxon>
        <taxon>Kwoniella</taxon>
    </lineage>
</organism>
<dbReference type="Proteomes" id="UP000092666">
    <property type="component" value="Unassembled WGS sequence"/>
</dbReference>
<evidence type="ECO:0000256" key="1">
    <source>
        <dbReference type="SAM" id="MobiDB-lite"/>
    </source>
</evidence>
<reference evidence="2 3" key="1">
    <citation type="submission" date="2013-07" db="EMBL/GenBank/DDBJ databases">
        <title>The Genome Sequence of Cryptococcus heveanensis BCC8398.</title>
        <authorList>
            <consortium name="The Broad Institute Genome Sequencing Platform"/>
            <person name="Cuomo C."/>
            <person name="Litvintseva A."/>
            <person name="Chen Y."/>
            <person name="Heitman J."/>
            <person name="Sun S."/>
            <person name="Springer D."/>
            <person name="Dromer F."/>
            <person name="Young S.K."/>
            <person name="Zeng Q."/>
            <person name="Gargeya S."/>
            <person name="Fitzgerald M."/>
            <person name="Abouelleil A."/>
            <person name="Alvarado L."/>
            <person name="Berlin A.M."/>
            <person name="Chapman S.B."/>
            <person name="Dewar J."/>
            <person name="Goldberg J."/>
            <person name="Griggs A."/>
            <person name="Gujja S."/>
            <person name="Hansen M."/>
            <person name="Howarth C."/>
            <person name="Imamovic A."/>
            <person name="Larimer J."/>
            <person name="McCowan C."/>
            <person name="Murphy C."/>
            <person name="Pearson M."/>
            <person name="Priest M."/>
            <person name="Roberts A."/>
            <person name="Saif S."/>
            <person name="Shea T."/>
            <person name="Sykes S."/>
            <person name="Wortman J."/>
            <person name="Nusbaum C."/>
            <person name="Birren B."/>
        </authorList>
    </citation>
    <scope>NUCLEOTIDE SEQUENCE [LARGE SCALE GENOMIC DNA]</scope>
    <source>
        <strain evidence="2 3">BCC8398</strain>
    </source>
</reference>
<gene>
    <name evidence="2" type="ORF">I316_00496</name>
</gene>
<dbReference type="EMBL" id="KV700122">
    <property type="protein sequence ID" value="OCF37375.1"/>
    <property type="molecule type" value="Genomic_DNA"/>
</dbReference>
<keyword evidence="3" id="KW-1185">Reference proteome</keyword>
<evidence type="ECO:0000313" key="2">
    <source>
        <dbReference type="EMBL" id="OCF37375.1"/>
    </source>
</evidence>
<accession>A0A1B9H279</accession>
<name>A0A1B9H279_9TREE</name>
<protein>
    <submittedName>
        <fullName evidence="2">Uncharacterized protein</fullName>
    </submittedName>
</protein>
<evidence type="ECO:0000313" key="3">
    <source>
        <dbReference type="Proteomes" id="UP000092666"/>
    </source>
</evidence>
<feature type="region of interest" description="Disordered" evidence="1">
    <location>
        <begin position="151"/>
        <end position="199"/>
    </location>
</feature>
<proteinExistence type="predicted"/>
<reference evidence="3" key="2">
    <citation type="submission" date="2013-12" db="EMBL/GenBank/DDBJ databases">
        <title>Evolution of pathogenesis and genome organization in the Tremellales.</title>
        <authorList>
            <person name="Cuomo C."/>
            <person name="Litvintseva A."/>
            <person name="Heitman J."/>
            <person name="Chen Y."/>
            <person name="Sun S."/>
            <person name="Springer D."/>
            <person name="Dromer F."/>
            <person name="Young S."/>
            <person name="Zeng Q."/>
            <person name="Chapman S."/>
            <person name="Gujja S."/>
            <person name="Saif S."/>
            <person name="Birren B."/>
        </authorList>
    </citation>
    <scope>NUCLEOTIDE SEQUENCE [LARGE SCALE GENOMIC DNA]</scope>
    <source>
        <strain evidence="3">BCC8398</strain>
    </source>
</reference>
<sequence>MSFLHDIGEPDPDGPTPRRLFVNGDTTIDYDRWDNNQTVTVNLNTHLQTDYEPGMIGRPGDTDIPLVPNEDRHRLAGCISDAMNRGDTTLNPSIVQPFRWRFDPSSSQLPVFMSQAVSKLGPCTNIGMPTDISREPPPVRVWLSYQFQTEDHQPSAPLGEGGSAAATVRTSRQATTGGEGTTGDRTIMRPARGAARRAPSDLFGQQSWVGVDYTSLDGSQYYVNGSWTTRVPRE</sequence>